<comment type="caution">
    <text evidence="2">The sequence shown here is derived from an EMBL/GenBank/DDBJ whole genome shotgun (WGS) entry which is preliminary data.</text>
</comment>
<feature type="domain" description="LysR substrate-binding" evidence="1">
    <location>
        <begin position="2"/>
        <end position="76"/>
    </location>
</feature>
<name>A0ABN3SBZ9_9ACTN</name>
<dbReference type="Proteomes" id="UP001499989">
    <property type="component" value="Unassembled WGS sequence"/>
</dbReference>
<dbReference type="SUPFAM" id="SSF53850">
    <property type="entry name" value="Periplasmic binding protein-like II"/>
    <property type="match status" value="1"/>
</dbReference>
<accession>A0ABN3SBZ9</accession>
<dbReference type="Gene3D" id="3.40.190.290">
    <property type="match status" value="1"/>
</dbReference>
<dbReference type="EMBL" id="BAAASK010000002">
    <property type="protein sequence ID" value="GAA2673320.1"/>
    <property type="molecule type" value="Genomic_DNA"/>
</dbReference>
<dbReference type="InterPro" id="IPR005119">
    <property type="entry name" value="LysR_subst-bd"/>
</dbReference>
<evidence type="ECO:0000313" key="2">
    <source>
        <dbReference type="EMBL" id="GAA2673320.1"/>
    </source>
</evidence>
<organism evidence="2 3">
    <name type="scientific">Streptomyces violaceolatus</name>
    <dbReference type="NCBI Taxonomy" id="67378"/>
    <lineage>
        <taxon>Bacteria</taxon>
        <taxon>Bacillati</taxon>
        <taxon>Actinomycetota</taxon>
        <taxon>Actinomycetes</taxon>
        <taxon>Kitasatosporales</taxon>
        <taxon>Streptomycetaceae</taxon>
        <taxon>Streptomyces</taxon>
        <taxon>Streptomyces violaceoruber group</taxon>
    </lineage>
</organism>
<evidence type="ECO:0000313" key="3">
    <source>
        <dbReference type="Proteomes" id="UP001499989"/>
    </source>
</evidence>
<proteinExistence type="predicted"/>
<reference evidence="2 3" key="1">
    <citation type="journal article" date="2019" name="Int. J. Syst. Evol. Microbiol.">
        <title>The Global Catalogue of Microorganisms (GCM) 10K type strain sequencing project: providing services to taxonomists for standard genome sequencing and annotation.</title>
        <authorList>
            <consortium name="The Broad Institute Genomics Platform"/>
            <consortium name="The Broad Institute Genome Sequencing Center for Infectious Disease"/>
            <person name="Wu L."/>
            <person name="Ma J."/>
        </authorList>
    </citation>
    <scope>NUCLEOTIDE SEQUENCE [LARGE SCALE GENOMIC DNA]</scope>
    <source>
        <strain evidence="2 3">JCM 4531</strain>
    </source>
</reference>
<protein>
    <recommendedName>
        <fullName evidence="1">LysR substrate-binding domain-containing protein</fullName>
    </recommendedName>
</protein>
<keyword evidence="3" id="KW-1185">Reference proteome</keyword>
<evidence type="ECO:0000259" key="1">
    <source>
        <dbReference type="Pfam" id="PF03466"/>
    </source>
</evidence>
<dbReference type="Pfam" id="PF03466">
    <property type="entry name" value="LysR_substrate"/>
    <property type="match status" value="1"/>
</dbReference>
<gene>
    <name evidence="2" type="ORF">GCM10010310_14390</name>
</gene>
<sequence>MVCEGDEAAATPELVGAGVGIGLMPAVARRVLGEEGPVGWLRLDAPDCHRTLTLVWRRDAYLSPAALDFRRLAGERLMPDAS</sequence>